<keyword evidence="1" id="KW-0472">Membrane</keyword>
<reference evidence="2 3" key="1">
    <citation type="journal article" date="2013" name="Genome Biol.">
        <title>Comparative genomics of the core and accessory genomes of 48 Sinorhizobium strains comprising five genospecies.</title>
        <authorList>
            <person name="Sugawara M."/>
            <person name="Epstein B."/>
            <person name="Badgley B.D."/>
            <person name="Unno T."/>
            <person name="Xu L."/>
            <person name="Reese J."/>
            <person name="Gyaneshwar P."/>
            <person name="Denny R."/>
            <person name="Mudge J."/>
            <person name="Bharti A.K."/>
            <person name="Farmer A.D."/>
            <person name="May G.D."/>
            <person name="Woodward J.E."/>
            <person name="Medigue C."/>
            <person name="Vallenet D."/>
            <person name="Lajus A."/>
            <person name="Rouy Z."/>
            <person name="Martinez-Vaz B."/>
            <person name="Tiffin P."/>
            <person name="Young N.D."/>
            <person name="Sadowsky M.J."/>
        </authorList>
    </citation>
    <scope>NUCLEOTIDE SEQUENCE [LARGE SCALE GENOMIC DNA]</scope>
    <source>
        <strain evidence="2 3">N6B1</strain>
    </source>
</reference>
<keyword evidence="1" id="KW-1133">Transmembrane helix</keyword>
<gene>
    <name evidence="2" type="ORF">GHK53_03170</name>
</gene>
<sequence>MSKASLKNVDTGGKFRATGVNSGAVAGMDLPSTRDSGLLLRRERKNFLLFGERTVPLAKLPKDNDRMHVKLFFGLFEGSASGPFAVLSVVILAVLAMVGRAAGML</sequence>
<keyword evidence="1" id="KW-0812">Transmembrane</keyword>
<feature type="transmembrane region" description="Helical" evidence="1">
    <location>
        <begin position="71"/>
        <end position="98"/>
    </location>
</feature>
<dbReference type="Proteomes" id="UP000429484">
    <property type="component" value="Unassembled WGS sequence"/>
</dbReference>
<dbReference type="EMBL" id="WISR01000035">
    <property type="protein sequence ID" value="MQW31878.1"/>
    <property type="molecule type" value="Genomic_DNA"/>
</dbReference>
<dbReference type="AlphaFoldDB" id="A0AAW9TJ35"/>
<accession>A0AAW9TJ35</accession>
<comment type="caution">
    <text evidence="2">The sequence shown here is derived from an EMBL/GenBank/DDBJ whole genome shotgun (WGS) entry which is preliminary data.</text>
</comment>
<organism evidence="2 3">
    <name type="scientific">Rhizobium meliloti</name>
    <name type="common">Ensifer meliloti</name>
    <name type="synonym">Sinorhizobium meliloti</name>
    <dbReference type="NCBI Taxonomy" id="382"/>
    <lineage>
        <taxon>Bacteria</taxon>
        <taxon>Pseudomonadati</taxon>
        <taxon>Pseudomonadota</taxon>
        <taxon>Alphaproteobacteria</taxon>
        <taxon>Hyphomicrobiales</taxon>
        <taxon>Rhizobiaceae</taxon>
        <taxon>Sinorhizobium/Ensifer group</taxon>
        <taxon>Sinorhizobium</taxon>
    </lineage>
</organism>
<proteinExistence type="predicted"/>
<evidence type="ECO:0000313" key="2">
    <source>
        <dbReference type="EMBL" id="MQW31878.1"/>
    </source>
</evidence>
<name>A0AAW9TJ35_RHIML</name>
<evidence type="ECO:0000256" key="1">
    <source>
        <dbReference type="SAM" id="Phobius"/>
    </source>
</evidence>
<evidence type="ECO:0000313" key="3">
    <source>
        <dbReference type="Proteomes" id="UP000429484"/>
    </source>
</evidence>
<dbReference type="RefSeq" id="WP_127633156.1">
    <property type="nucleotide sequence ID" value="NZ_CP065022.1"/>
</dbReference>
<protein>
    <submittedName>
        <fullName evidence="2">Uncharacterized protein</fullName>
    </submittedName>
</protein>